<dbReference type="SUPFAM" id="SSF49503">
    <property type="entry name" value="Cupredoxins"/>
    <property type="match status" value="1"/>
</dbReference>
<keyword evidence="1" id="KW-0812">Transmembrane</keyword>
<feature type="transmembrane region" description="Helical" evidence="1">
    <location>
        <begin position="44"/>
        <end position="66"/>
    </location>
</feature>
<keyword evidence="1" id="KW-1133">Transmembrane helix</keyword>
<proteinExistence type="predicted"/>
<feature type="transmembrane region" description="Helical" evidence="1">
    <location>
        <begin position="12"/>
        <end position="32"/>
    </location>
</feature>
<keyword evidence="1" id="KW-0472">Membrane</keyword>
<dbReference type="AlphaFoldDB" id="A0A1F4R8R7"/>
<sequence length="185" mass="21027">MNVLSLALYLRIFYAALVLIVVSLMVFYVRGLTTKGETSGRLKAVFYGWLGFLVAVAILFHLLTAWQIPWVRWEIKRAEIVPNREFALNAKQHRFTLPAGGLKVRQGEVVKFKVTSSDLTYGFGVFHESGAMEFQMQVLPGHSNEIIWIFKDPGKYSIRSTEYAGPETEQMYLKDSITVLSGEEK</sequence>
<accession>A0A1F4R8R7</accession>
<comment type="caution">
    <text evidence="2">The sequence shown here is derived from an EMBL/GenBank/DDBJ whole genome shotgun (WGS) entry which is preliminary data.</text>
</comment>
<dbReference type="Proteomes" id="UP000176938">
    <property type="component" value="Unassembled WGS sequence"/>
</dbReference>
<dbReference type="InterPro" id="IPR008972">
    <property type="entry name" value="Cupredoxin"/>
</dbReference>
<protein>
    <recommendedName>
        <fullName evidence="4">Cytochrome oxidase subunit II copper A binding domain-containing protein</fullName>
    </recommendedName>
</protein>
<evidence type="ECO:0000256" key="1">
    <source>
        <dbReference type="SAM" id="Phobius"/>
    </source>
</evidence>
<organism evidence="2 3">
    <name type="scientific">candidate division WOR-1 bacterium RIFCSPLOWO2_02_FULL_46_20</name>
    <dbReference type="NCBI Taxonomy" id="1802567"/>
    <lineage>
        <taxon>Bacteria</taxon>
        <taxon>Bacillati</taxon>
        <taxon>Saganbacteria</taxon>
    </lineage>
</organism>
<reference evidence="2 3" key="1">
    <citation type="journal article" date="2016" name="Nat. Commun.">
        <title>Thousands of microbial genomes shed light on interconnected biogeochemical processes in an aquifer system.</title>
        <authorList>
            <person name="Anantharaman K."/>
            <person name="Brown C.T."/>
            <person name="Hug L.A."/>
            <person name="Sharon I."/>
            <person name="Castelle C.J."/>
            <person name="Probst A.J."/>
            <person name="Thomas B.C."/>
            <person name="Singh A."/>
            <person name="Wilkins M.J."/>
            <person name="Karaoz U."/>
            <person name="Brodie E.L."/>
            <person name="Williams K.H."/>
            <person name="Hubbard S.S."/>
            <person name="Banfield J.F."/>
        </authorList>
    </citation>
    <scope>NUCLEOTIDE SEQUENCE [LARGE SCALE GENOMIC DNA]</scope>
</reference>
<evidence type="ECO:0008006" key="4">
    <source>
        <dbReference type="Google" id="ProtNLM"/>
    </source>
</evidence>
<evidence type="ECO:0000313" key="3">
    <source>
        <dbReference type="Proteomes" id="UP000176938"/>
    </source>
</evidence>
<gene>
    <name evidence="2" type="ORF">A3H38_02760</name>
</gene>
<dbReference type="EMBL" id="METP01000048">
    <property type="protein sequence ID" value="OGC04572.1"/>
    <property type="molecule type" value="Genomic_DNA"/>
</dbReference>
<name>A0A1F4R8R7_UNCSA</name>
<evidence type="ECO:0000313" key="2">
    <source>
        <dbReference type="EMBL" id="OGC04572.1"/>
    </source>
</evidence>
<dbReference type="Gene3D" id="2.60.40.420">
    <property type="entry name" value="Cupredoxins - blue copper proteins"/>
    <property type="match status" value="1"/>
</dbReference>